<reference evidence="2 3" key="1">
    <citation type="submission" date="2024-01" db="EMBL/GenBank/DDBJ databases">
        <title>Genome assemblies of Stephania.</title>
        <authorList>
            <person name="Yang L."/>
        </authorList>
    </citation>
    <scope>NUCLEOTIDE SEQUENCE [LARGE SCALE GENOMIC DNA]</scope>
    <source>
        <strain evidence="2">YNDBR</strain>
        <tissue evidence="2">Leaf</tissue>
    </source>
</reference>
<comment type="caution">
    <text evidence="2">The sequence shown here is derived from an EMBL/GenBank/DDBJ whole genome shotgun (WGS) entry which is preliminary data.</text>
</comment>
<dbReference type="Proteomes" id="UP001420932">
    <property type="component" value="Unassembled WGS sequence"/>
</dbReference>
<feature type="compositionally biased region" description="Basic and acidic residues" evidence="1">
    <location>
        <begin position="57"/>
        <end position="77"/>
    </location>
</feature>
<protein>
    <submittedName>
        <fullName evidence="2">Uncharacterized protein</fullName>
    </submittedName>
</protein>
<dbReference type="EMBL" id="JBBNAF010000007">
    <property type="protein sequence ID" value="KAK9128120.1"/>
    <property type="molecule type" value="Genomic_DNA"/>
</dbReference>
<proteinExistence type="predicted"/>
<accession>A0AAP0J6X0</accession>
<dbReference type="AlphaFoldDB" id="A0AAP0J6X0"/>
<sequence length="151" mass="17613">MPSRVPQVDGGAAIHRCSRVSYSWARSVIGLGREDFIVIRMARTKNTVSQEETGAQKLKENKEEATHQEDIEERGEQESGEQSEEQSNERTREIKVIVTVRKMKLIMMKEKVEKKKMKVIVVRKVKVEMTRRVGTNEMKTKKMMMMMRKLK</sequence>
<name>A0AAP0J6X0_9MAGN</name>
<evidence type="ECO:0000256" key="1">
    <source>
        <dbReference type="SAM" id="MobiDB-lite"/>
    </source>
</evidence>
<gene>
    <name evidence="2" type="ORF">Syun_016917</name>
</gene>
<feature type="compositionally biased region" description="Polar residues" evidence="1">
    <location>
        <begin position="44"/>
        <end position="53"/>
    </location>
</feature>
<organism evidence="2 3">
    <name type="scientific">Stephania yunnanensis</name>
    <dbReference type="NCBI Taxonomy" id="152371"/>
    <lineage>
        <taxon>Eukaryota</taxon>
        <taxon>Viridiplantae</taxon>
        <taxon>Streptophyta</taxon>
        <taxon>Embryophyta</taxon>
        <taxon>Tracheophyta</taxon>
        <taxon>Spermatophyta</taxon>
        <taxon>Magnoliopsida</taxon>
        <taxon>Ranunculales</taxon>
        <taxon>Menispermaceae</taxon>
        <taxon>Menispermoideae</taxon>
        <taxon>Cissampelideae</taxon>
        <taxon>Stephania</taxon>
    </lineage>
</organism>
<feature type="region of interest" description="Disordered" evidence="1">
    <location>
        <begin position="44"/>
        <end position="92"/>
    </location>
</feature>
<evidence type="ECO:0000313" key="2">
    <source>
        <dbReference type="EMBL" id="KAK9128120.1"/>
    </source>
</evidence>
<keyword evidence="3" id="KW-1185">Reference proteome</keyword>
<evidence type="ECO:0000313" key="3">
    <source>
        <dbReference type="Proteomes" id="UP001420932"/>
    </source>
</evidence>